<dbReference type="AlphaFoldDB" id="A0A7C4YCV0"/>
<gene>
    <name evidence="1" type="ORF">ENV67_04890</name>
</gene>
<comment type="caution">
    <text evidence="1">The sequence shown here is derived from an EMBL/GenBank/DDBJ whole genome shotgun (WGS) entry which is preliminary data.</text>
</comment>
<reference evidence="1" key="1">
    <citation type="journal article" date="2020" name="mSystems">
        <title>Genome- and Community-Level Interaction Insights into Carbon Utilization and Element Cycling Functions of Hydrothermarchaeota in Hydrothermal Sediment.</title>
        <authorList>
            <person name="Zhou Z."/>
            <person name="Liu Y."/>
            <person name="Xu W."/>
            <person name="Pan J."/>
            <person name="Luo Z.H."/>
            <person name="Li M."/>
        </authorList>
    </citation>
    <scope>NUCLEOTIDE SEQUENCE [LARGE SCALE GENOMIC DNA]</scope>
    <source>
        <strain evidence="1">SpSt-780</strain>
    </source>
</reference>
<organism evidence="1">
    <name type="scientific">candidate division WOR-3 bacterium</name>
    <dbReference type="NCBI Taxonomy" id="2052148"/>
    <lineage>
        <taxon>Bacteria</taxon>
        <taxon>Bacteria division WOR-3</taxon>
    </lineage>
</organism>
<evidence type="ECO:0000313" key="1">
    <source>
        <dbReference type="EMBL" id="HGW91860.1"/>
    </source>
</evidence>
<dbReference type="InterPro" id="IPR003787">
    <property type="entry name" value="Sulphur_relay_DsrE/F-like"/>
</dbReference>
<proteinExistence type="predicted"/>
<dbReference type="PANTHER" id="PTHR34874">
    <property type="entry name" value="PROTEIN YCHN"/>
    <property type="match status" value="1"/>
</dbReference>
<dbReference type="InterPro" id="IPR027396">
    <property type="entry name" value="DsrEFH-like"/>
</dbReference>
<dbReference type="SUPFAM" id="SSF75169">
    <property type="entry name" value="DsrEFH-like"/>
    <property type="match status" value="1"/>
</dbReference>
<dbReference type="GO" id="GO:0005829">
    <property type="term" value="C:cytosol"/>
    <property type="evidence" value="ECO:0007669"/>
    <property type="project" value="TreeGrafter"/>
</dbReference>
<dbReference type="EMBL" id="DTHG01000062">
    <property type="protein sequence ID" value="HGW91860.1"/>
    <property type="molecule type" value="Genomic_DNA"/>
</dbReference>
<dbReference type="Gene3D" id="3.40.1260.10">
    <property type="entry name" value="DsrEFH-like"/>
    <property type="match status" value="1"/>
</dbReference>
<sequence length="122" mass="13639">MEEKKKRLGILVTAGPYTFQHIDTAYFIAKNAVEKGIEVNIFLFIDGVISLSSRIKSPGERHIPTMLKELAEKGVKIVGCGDCAQFRSVLRENLYPEIKLAGIATLAEMVENCDRFITLRLP</sequence>
<protein>
    <submittedName>
        <fullName evidence="1">Sulfur reduction protein DsrE</fullName>
    </submittedName>
</protein>
<dbReference type="Pfam" id="PF02635">
    <property type="entry name" value="DsrE"/>
    <property type="match status" value="1"/>
</dbReference>
<name>A0A7C4YCV0_UNCW3</name>
<dbReference type="PANTHER" id="PTHR34874:SF1">
    <property type="entry name" value="PROTEIN YCHN"/>
    <property type="match status" value="1"/>
</dbReference>
<accession>A0A7C4YCV0</accession>